<dbReference type="PANTHER" id="PTHR30157">
    <property type="entry name" value="FERRIC REDUCTASE, NADPH-DEPENDENT"/>
    <property type="match status" value="1"/>
</dbReference>
<dbReference type="OrthoDB" id="9814826at2"/>
<accession>A0A1R4ICC8</accession>
<evidence type="ECO:0000313" key="3">
    <source>
        <dbReference type="Proteomes" id="UP000196778"/>
    </source>
</evidence>
<dbReference type="Pfam" id="PF08021">
    <property type="entry name" value="FAD_binding_9"/>
    <property type="match status" value="1"/>
</dbReference>
<dbReference type="InterPro" id="IPR017938">
    <property type="entry name" value="Riboflavin_synthase-like_b-brl"/>
</dbReference>
<gene>
    <name evidence="2" type="ORF">FM119_00990</name>
</gene>
<reference evidence="3" key="1">
    <citation type="submission" date="2017-02" db="EMBL/GenBank/DDBJ databases">
        <authorList>
            <person name="Dridi B."/>
        </authorList>
    </citation>
    <scope>NUCLEOTIDE SEQUENCE [LARGE SCALE GENOMIC DNA]</scope>
    <source>
        <strain evidence="3">EB411</strain>
    </source>
</reference>
<dbReference type="Gene3D" id="2.40.30.10">
    <property type="entry name" value="Translation factors"/>
    <property type="match status" value="1"/>
</dbReference>
<keyword evidence="3" id="KW-1185">Reference proteome</keyword>
<dbReference type="PANTHER" id="PTHR30157:SF0">
    <property type="entry name" value="NADPH-DEPENDENT FERRIC-CHELATE REDUCTASE"/>
    <property type="match status" value="1"/>
</dbReference>
<sequence>MTRNPIIPEAPRGRCWTGETPDTDGEFSSAFWFELKPRTLTVEEVAALSPTLVRIRFSSDDDFDGFPTAGPEDHVKLFFDVDEAGAPVLPSMANGRWSPRGLTFRDYTIRWFDRDTRRLDVDFVLHDHGVAGRWAIDAAPGDRIGALGPRGAHVIADVFPWYVLAADETALPALARWVEGLRPGVPVTAYVEVDDEASHIPLPTEAELTVVWLHRSDPASPSTRLSDAVIAHDYPDLDGFVWVAGEALSIKPARRFIKSTGFDRDHWDVDGYWRRGVANLDHHQDDDEDETPGDAS</sequence>
<dbReference type="RefSeq" id="WP_087135831.1">
    <property type="nucleotide sequence ID" value="NZ_FUKR01000006.1"/>
</dbReference>
<dbReference type="InterPro" id="IPR017927">
    <property type="entry name" value="FAD-bd_FR_type"/>
</dbReference>
<dbReference type="AlphaFoldDB" id="A0A1R4ICC8"/>
<dbReference type="SUPFAM" id="SSF63380">
    <property type="entry name" value="Riboflavin synthase domain-like"/>
    <property type="match status" value="1"/>
</dbReference>
<feature type="domain" description="FAD-binding FR-type" evidence="1">
    <location>
        <begin position="35"/>
        <end position="156"/>
    </location>
</feature>
<dbReference type="InterPro" id="IPR039261">
    <property type="entry name" value="FNR_nucleotide-bd"/>
</dbReference>
<dbReference type="Pfam" id="PF04954">
    <property type="entry name" value="SIP"/>
    <property type="match status" value="1"/>
</dbReference>
<name>A0A1R4ICC8_9MICO</name>
<dbReference type="InterPro" id="IPR007037">
    <property type="entry name" value="SIP_rossman_dom"/>
</dbReference>
<dbReference type="CDD" id="cd06193">
    <property type="entry name" value="siderophore_interacting"/>
    <property type="match status" value="1"/>
</dbReference>
<dbReference type="Gene3D" id="3.40.50.80">
    <property type="entry name" value="Nucleotide-binding domain of ferredoxin-NADP reductase (FNR) module"/>
    <property type="match status" value="1"/>
</dbReference>
<dbReference type="EMBL" id="FUKR01000006">
    <property type="protein sequence ID" value="SJN17492.1"/>
    <property type="molecule type" value="Genomic_DNA"/>
</dbReference>
<evidence type="ECO:0000313" key="2">
    <source>
        <dbReference type="EMBL" id="SJN17492.1"/>
    </source>
</evidence>
<dbReference type="InterPro" id="IPR039374">
    <property type="entry name" value="SIP_fam"/>
</dbReference>
<dbReference type="PROSITE" id="PS51384">
    <property type="entry name" value="FAD_FR"/>
    <property type="match status" value="1"/>
</dbReference>
<dbReference type="InterPro" id="IPR013113">
    <property type="entry name" value="SIP_FAD-bd"/>
</dbReference>
<organism evidence="2 3">
    <name type="scientific">Mycetocola reblochoni REB411</name>
    <dbReference type="NCBI Taxonomy" id="1255698"/>
    <lineage>
        <taxon>Bacteria</taxon>
        <taxon>Bacillati</taxon>
        <taxon>Actinomycetota</taxon>
        <taxon>Actinomycetes</taxon>
        <taxon>Micrococcales</taxon>
        <taxon>Microbacteriaceae</taxon>
        <taxon>Mycetocola</taxon>
    </lineage>
</organism>
<proteinExistence type="predicted"/>
<dbReference type="GO" id="GO:0016491">
    <property type="term" value="F:oxidoreductase activity"/>
    <property type="evidence" value="ECO:0007669"/>
    <property type="project" value="InterPro"/>
</dbReference>
<protein>
    <submittedName>
        <fullName evidence="2">Iron-chelator utilization protein</fullName>
    </submittedName>
</protein>
<evidence type="ECO:0000259" key="1">
    <source>
        <dbReference type="PROSITE" id="PS51384"/>
    </source>
</evidence>
<dbReference type="Proteomes" id="UP000196778">
    <property type="component" value="Unassembled WGS sequence"/>
</dbReference>